<reference evidence="2 3" key="1">
    <citation type="journal article" date="2014" name="Nat. Commun.">
        <title>Klebsormidium flaccidum genome reveals primary factors for plant terrestrial adaptation.</title>
        <authorList>
            <person name="Hori K."/>
            <person name="Maruyama F."/>
            <person name="Fujisawa T."/>
            <person name="Togashi T."/>
            <person name="Yamamoto N."/>
            <person name="Seo M."/>
            <person name="Sato S."/>
            <person name="Yamada T."/>
            <person name="Mori H."/>
            <person name="Tajima N."/>
            <person name="Moriyama T."/>
            <person name="Ikeuchi M."/>
            <person name="Watanabe M."/>
            <person name="Wada H."/>
            <person name="Kobayashi K."/>
            <person name="Saito M."/>
            <person name="Masuda T."/>
            <person name="Sasaki-Sekimoto Y."/>
            <person name="Mashiguchi K."/>
            <person name="Awai K."/>
            <person name="Shimojima M."/>
            <person name="Masuda S."/>
            <person name="Iwai M."/>
            <person name="Nobusawa T."/>
            <person name="Narise T."/>
            <person name="Kondo S."/>
            <person name="Saito H."/>
            <person name="Sato R."/>
            <person name="Murakawa M."/>
            <person name="Ihara Y."/>
            <person name="Oshima-Yamada Y."/>
            <person name="Ohtaka K."/>
            <person name="Satoh M."/>
            <person name="Sonobe K."/>
            <person name="Ishii M."/>
            <person name="Ohtani R."/>
            <person name="Kanamori-Sato M."/>
            <person name="Honoki R."/>
            <person name="Miyazaki D."/>
            <person name="Mochizuki H."/>
            <person name="Umetsu J."/>
            <person name="Higashi K."/>
            <person name="Shibata D."/>
            <person name="Kamiya Y."/>
            <person name="Sato N."/>
            <person name="Nakamura Y."/>
            <person name="Tabata S."/>
            <person name="Ida S."/>
            <person name="Kurokawa K."/>
            <person name="Ohta H."/>
        </authorList>
    </citation>
    <scope>NUCLEOTIDE SEQUENCE [LARGE SCALE GENOMIC DNA]</scope>
    <source>
        <strain evidence="2 3">NIES-2285</strain>
    </source>
</reference>
<proteinExistence type="predicted"/>
<dbReference type="Proteomes" id="UP000054558">
    <property type="component" value="Unassembled WGS sequence"/>
</dbReference>
<protein>
    <submittedName>
        <fullName evidence="2">Uncharacterized protein</fullName>
    </submittedName>
</protein>
<name>A0A1Y1IYD1_KLENI</name>
<dbReference type="AlphaFoldDB" id="A0A1Y1IYD1"/>
<evidence type="ECO:0000313" key="3">
    <source>
        <dbReference type="Proteomes" id="UP000054558"/>
    </source>
</evidence>
<evidence type="ECO:0000313" key="2">
    <source>
        <dbReference type="EMBL" id="GAQ93328.1"/>
    </source>
</evidence>
<evidence type="ECO:0000256" key="1">
    <source>
        <dbReference type="SAM" id="MobiDB-lite"/>
    </source>
</evidence>
<keyword evidence="3" id="KW-1185">Reference proteome</keyword>
<feature type="region of interest" description="Disordered" evidence="1">
    <location>
        <begin position="129"/>
        <end position="171"/>
    </location>
</feature>
<dbReference type="EMBL" id="DF238394">
    <property type="protein sequence ID" value="GAQ93328.1"/>
    <property type="molecule type" value="Genomic_DNA"/>
</dbReference>
<gene>
    <name evidence="2" type="ORF">KFL_014450010</name>
</gene>
<feature type="compositionally biased region" description="Basic and acidic residues" evidence="1">
    <location>
        <begin position="129"/>
        <end position="148"/>
    </location>
</feature>
<feature type="compositionally biased region" description="Basic and acidic residues" evidence="1">
    <location>
        <begin position="162"/>
        <end position="171"/>
    </location>
</feature>
<organism evidence="2 3">
    <name type="scientific">Klebsormidium nitens</name>
    <name type="common">Green alga</name>
    <name type="synonym">Ulothrix nitens</name>
    <dbReference type="NCBI Taxonomy" id="105231"/>
    <lineage>
        <taxon>Eukaryota</taxon>
        <taxon>Viridiplantae</taxon>
        <taxon>Streptophyta</taxon>
        <taxon>Klebsormidiophyceae</taxon>
        <taxon>Klebsormidiales</taxon>
        <taxon>Klebsormidiaceae</taxon>
        <taxon>Klebsormidium</taxon>
    </lineage>
</organism>
<accession>A0A1Y1IYD1</accession>
<sequence length="171" mass="19740">MPVFQQDFAVAYVAGRKGYEKVHVKDESRGKGPKCYNFREFLALRWAKTQFGKFNRRNETMLDSKLKIKVQNRLGLLMTGRSASAPILSSMESFAVLLESCVSDAYHALHDHFRERLEKNITERVKIDEKNKENEQKPVKAWHTKLDAGQDPDAFHPGLKIMPKEDKTLMD</sequence>